<evidence type="ECO:0000313" key="4">
    <source>
        <dbReference type="Proteomes" id="UP000355283"/>
    </source>
</evidence>
<reference evidence="3 4" key="1">
    <citation type="submission" date="2019-01" db="EMBL/GenBank/DDBJ databases">
        <title>Nuclear Genome Assembly of the Microalgal Biofuel strain Nannochloropsis salina CCMP1776.</title>
        <authorList>
            <person name="Hovde B."/>
        </authorList>
    </citation>
    <scope>NUCLEOTIDE SEQUENCE [LARGE SCALE GENOMIC DNA]</scope>
    <source>
        <strain evidence="3 4">CCMP1776</strain>
    </source>
</reference>
<feature type="compositionally biased region" description="Basic and acidic residues" evidence="1">
    <location>
        <begin position="265"/>
        <end position="275"/>
    </location>
</feature>
<evidence type="ECO:0000256" key="1">
    <source>
        <dbReference type="SAM" id="MobiDB-lite"/>
    </source>
</evidence>
<evidence type="ECO:0000259" key="2">
    <source>
        <dbReference type="Pfam" id="PF04784"/>
    </source>
</evidence>
<feature type="region of interest" description="Disordered" evidence="1">
    <location>
        <begin position="199"/>
        <end position="229"/>
    </location>
</feature>
<dbReference type="PANTHER" id="PTHR46361">
    <property type="entry name" value="ELECTRON CARRIER/ PROTEIN DISULFIDE OXIDOREDUCTASE"/>
    <property type="match status" value="1"/>
</dbReference>
<feature type="domain" description="DUF547" evidence="2">
    <location>
        <begin position="227"/>
        <end position="263"/>
    </location>
</feature>
<accession>A0A4D9CUB8</accession>
<evidence type="ECO:0000313" key="3">
    <source>
        <dbReference type="EMBL" id="TFJ81135.1"/>
    </source>
</evidence>
<sequence>MLGGFLSILPASGPKRVLNDPTTFPPALVPSSSFASFPPSPPTSSTNNVSLLIQDLRRRSRSMQGAFLSPNGKHVDYRSLLSSEAFASYLQMTTHLATLTGVGALSPDDRKATFLNLYNCLVIHALTLDSARPPSSSSWSRTSFYARTCYCVGGHVLSLDDLENGLLRGNRRSPNPLARPSIFSAKHFPNLPILPPLSSFPSSTTFPQTDAPTDAPDAPPYSPASPSSPESLADWIVPLDARIHFALNCGANSCPAIRYYEAGREGGREGGKEGGRPAGILETMQGGGEGEGN</sequence>
<comment type="caution">
    <text evidence="3">The sequence shown here is derived from an EMBL/GenBank/DDBJ whole genome shotgun (WGS) entry which is preliminary data.</text>
</comment>
<dbReference type="Proteomes" id="UP000355283">
    <property type="component" value="Unassembled WGS sequence"/>
</dbReference>
<dbReference type="EMBL" id="SDOX01000142">
    <property type="protein sequence ID" value="TFJ81135.1"/>
    <property type="molecule type" value="Genomic_DNA"/>
</dbReference>
<feature type="domain" description="DUF547" evidence="2">
    <location>
        <begin position="105"/>
        <end position="175"/>
    </location>
</feature>
<protein>
    <recommendedName>
        <fullName evidence="2">DUF547 domain-containing protein</fullName>
    </recommendedName>
</protein>
<proteinExistence type="predicted"/>
<gene>
    <name evidence="3" type="ORF">NSK_007524</name>
</gene>
<organism evidence="3 4">
    <name type="scientific">Nannochloropsis salina CCMP1776</name>
    <dbReference type="NCBI Taxonomy" id="1027361"/>
    <lineage>
        <taxon>Eukaryota</taxon>
        <taxon>Sar</taxon>
        <taxon>Stramenopiles</taxon>
        <taxon>Ochrophyta</taxon>
        <taxon>Eustigmatophyceae</taxon>
        <taxon>Eustigmatales</taxon>
        <taxon>Monodopsidaceae</taxon>
        <taxon>Microchloropsis</taxon>
        <taxon>Microchloropsis salina</taxon>
    </lineage>
</organism>
<dbReference type="AlphaFoldDB" id="A0A4D9CUB8"/>
<feature type="region of interest" description="Disordered" evidence="1">
    <location>
        <begin position="265"/>
        <end position="293"/>
    </location>
</feature>
<dbReference type="InterPro" id="IPR006869">
    <property type="entry name" value="DUF547"/>
</dbReference>
<name>A0A4D9CUB8_9STRA</name>
<dbReference type="PANTHER" id="PTHR46361:SF3">
    <property type="entry name" value="ELECTRON CARRIER_ PROTEIN DISULFIDE OXIDOREDUCTASE"/>
    <property type="match status" value="1"/>
</dbReference>
<dbReference type="Pfam" id="PF04784">
    <property type="entry name" value="DUF547"/>
    <property type="match status" value="2"/>
</dbReference>
<feature type="compositionally biased region" description="Low complexity" evidence="1">
    <location>
        <begin position="199"/>
        <end position="216"/>
    </location>
</feature>
<dbReference type="OrthoDB" id="41681at2759"/>
<keyword evidence="4" id="KW-1185">Reference proteome</keyword>